<evidence type="ECO:0000313" key="3">
    <source>
        <dbReference type="Proteomes" id="UP000030060"/>
    </source>
</evidence>
<keyword evidence="1" id="KW-0732">Signal</keyword>
<organism evidence="2 3">
    <name type="scientific">Pseudomonas fluorescens LMG 5329</name>
    <dbReference type="NCBI Taxonomy" id="1324332"/>
    <lineage>
        <taxon>Bacteria</taxon>
        <taxon>Pseudomonadati</taxon>
        <taxon>Pseudomonadota</taxon>
        <taxon>Gammaproteobacteria</taxon>
        <taxon>Pseudomonadales</taxon>
        <taxon>Pseudomonadaceae</taxon>
        <taxon>Pseudomonas</taxon>
    </lineage>
</organism>
<comment type="caution">
    <text evidence="2">The sequence shown here is derived from an EMBL/GenBank/DDBJ whole genome shotgun (WGS) entry which is preliminary data.</text>
</comment>
<sequence>MHTLHPKRPAILALSPLALAMFMLQPTLAQAFTPTVTNGAVVDGETVTGGAAEHWHQRHGQQHFD</sequence>
<accession>A0A0A1Z1U0</accession>
<gene>
    <name evidence="2" type="ORF">K814_0115445</name>
</gene>
<evidence type="ECO:0000313" key="2">
    <source>
        <dbReference type="EMBL" id="KGE67056.1"/>
    </source>
</evidence>
<reference evidence="2 3" key="1">
    <citation type="journal article" date="2013" name="Genome Announc.">
        <title>Draft Genome Sequence of Pseudomonas fluorescens LMG 5329, a White Line-Inducing Principle-Producing Bioindicator for the Mushroom Pathogen Pseudomonas tolaasii.</title>
        <authorList>
            <person name="Ghequire M.G."/>
            <person name="Rokni-Zadeh H."/>
            <person name="Zarrineh P."/>
            <person name="De Mot R."/>
        </authorList>
    </citation>
    <scope>NUCLEOTIDE SEQUENCE [LARGE SCALE GENOMIC DNA]</scope>
    <source>
        <strain evidence="2 3">LMG 5329</strain>
    </source>
</reference>
<dbReference type="EMBL" id="ASGY01000110">
    <property type="protein sequence ID" value="KGE67056.1"/>
    <property type="molecule type" value="Genomic_DNA"/>
</dbReference>
<feature type="signal peptide" evidence="1">
    <location>
        <begin position="1"/>
        <end position="31"/>
    </location>
</feature>
<proteinExistence type="predicted"/>
<name>A0A0A1Z1U0_PSEFL</name>
<dbReference type="RefSeq" id="WP_038846848.1">
    <property type="nucleotide sequence ID" value="NZ_ASGY01000110.1"/>
</dbReference>
<dbReference type="AlphaFoldDB" id="A0A0A1Z1U0"/>
<evidence type="ECO:0000256" key="1">
    <source>
        <dbReference type="SAM" id="SignalP"/>
    </source>
</evidence>
<protein>
    <submittedName>
        <fullName evidence="2">Uncharacterized protein</fullName>
    </submittedName>
</protein>
<dbReference type="Proteomes" id="UP000030060">
    <property type="component" value="Unassembled WGS sequence"/>
</dbReference>
<feature type="chain" id="PRO_5001985496" evidence="1">
    <location>
        <begin position="32"/>
        <end position="65"/>
    </location>
</feature>